<gene>
    <name evidence="1" type="ORF">GWK47_014166</name>
</gene>
<proteinExistence type="predicted"/>
<evidence type="ECO:0000313" key="2">
    <source>
        <dbReference type="Proteomes" id="UP000770661"/>
    </source>
</evidence>
<comment type="caution">
    <text evidence="1">The sequence shown here is derived from an EMBL/GenBank/DDBJ whole genome shotgun (WGS) entry which is preliminary data.</text>
</comment>
<sequence length="131" mass="14620">MDSEDDVNVFPSQSAVSVEMLRDTPPCARRKSISADYSNSLGARGGRGLRRSSIYTILPPLDLHFFAGSGPWSVAVEAARRLPQITFDLHPPHAWAWPLRGTQRREDEILYILRCGHTSYCVAVISYETSV</sequence>
<organism evidence="1 2">
    <name type="scientific">Chionoecetes opilio</name>
    <name type="common">Atlantic snow crab</name>
    <name type="synonym">Cancer opilio</name>
    <dbReference type="NCBI Taxonomy" id="41210"/>
    <lineage>
        <taxon>Eukaryota</taxon>
        <taxon>Metazoa</taxon>
        <taxon>Ecdysozoa</taxon>
        <taxon>Arthropoda</taxon>
        <taxon>Crustacea</taxon>
        <taxon>Multicrustacea</taxon>
        <taxon>Malacostraca</taxon>
        <taxon>Eumalacostraca</taxon>
        <taxon>Eucarida</taxon>
        <taxon>Decapoda</taxon>
        <taxon>Pleocyemata</taxon>
        <taxon>Brachyura</taxon>
        <taxon>Eubrachyura</taxon>
        <taxon>Majoidea</taxon>
        <taxon>Majidae</taxon>
        <taxon>Chionoecetes</taxon>
    </lineage>
</organism>
<keyword evidence="2" id="KW-1185">Reference proteome</keyword>
<protein>
    <submittedName>
        <fullName evidence="1">Uncharacterized protein</fullName>
    </submittedName>
</protein>
<accession>A0A8J4XTE0</accession>
<reference evidence="1" key="1">
    <citation type="submission" date="2020-07" db="EMBL/GenBank/DDBJ databases">
        <title>The High-quality genome of the commercially important snow crab, Chionoecetes opilio.</title>
        <authorList>
            <person name="Jeong J.-H."/>
            <person name="Ryu S."/>
        </authorList>
    </citation>
    <scope>NUCLEOTIDE SEQUENCE</scope>
    <source>
        <strain evidence="1">MADBK_172401_WGS</strain>
        <tissue evidence="1">Digestive gland</tissue>
    </source>
</reference>
<dbReference type="EMBL" id="JACEEZ010020542">
    <property type="protein sequence ID" value="KAG0714426.1"/>
    <property type="molecule type" value="Genomic_DNA"/>
</dbReference>
<dbReference type="Proteomes" id="UP000770661">
    <property type="component" value="Unassembled WGS sequence"/>
</dbReference>
<evidence type="ECO:0000313" key="1">
    <source>
        <dbReference type="EMBL" id="KAG0714426.1"/>
    </source>
</evidence>
<dbReference type="AlphaFoldDB" id="A0A8J4XTE0"/>
<name>A0A8J4XTE0_CHIOP</name>